<feature type="non-terminal residue" evidence="1">
    <location>
        <position position="1"/>
    </location>
</feature>
<evidence type="ECO:0000313" key="1">
    <source>
        <dbReference type="EMBL" id="MCI53439.1"/>
    </source>
</evidence>
<proteinExistence type="predicted"/>
<dbReference type="Proteomes" id="UP000265520">
    <property type="component" value="Unassembled WGS sequence"/>
</dbReference>
<protein>
    <submittedName>
        <fullName evidence="1">Uncharacterized protein</fullName>
    </submittedName>
</protein>
<comment type="caution">
    <text evidence="1">The sequence shown here is derived from an EMBL/GenBank/DDBJ whole genome shotgun (WGS) entry which is preliminary data.</text>
</comment>
<name>A0A392SXN3_9FABA</name>
<accession>A0A392SXN3</accession>
<dbReference type="EMBL" id="LXQA010463036">
    <property type="protein sequence ID" value="MCI53439.1"/>
    <property type="molecule type" value="Genomic_DNA"/>
</dbReference>
<keyword evidence="2" id="KW-1185">Reference proteome</keyword>
<sequence length="66" mass="7460">WWKGRMDFGANENCKRFLEVRKRMGSSVGRASEMLSMGGEFRMGLDEANWLLRGCGHCGMVGQAEM</sequence>
<evidence type="ECO:0000313" key="2">
    <source>
        <dbReference type="Proteomes" id="UP000265520"/>
    </source>
</evidence>
<reference evidence="1 2" key="1">
    <citation type="journal article" date="2018" name="Front. Plant Sci.">
        <title>Red Clover (Trifolium pratense) and Zigzag Clover (T. medium) - A Picture of Genomic Similarities and Differences.</title>
        <authorList>
            <person name="Dluhosova J."/>
            <person name="Istvanek J."/>
            <person name="Nedelnik J."/>
            <person name="Repkova J."/>
        </authorList>
    </citation>
    <scope>NUCLEOTIDE SEQUENCE [LARGE SCALE GENOMIC DNA]</scope>
    <source>
        <strain evidence="2">cv. 10/8</strain>
        <tissue evidence="1">Leaf</tissue>
    </source>
</reference>
<dbReference type="AlphaFoldDB" id="A0A392SXN3"/>
<organism evidence="1 2">
    <name type="scientific">Trifolium medium</name>
    <dbReference type="NCBI Taxonomy" id="97028"/>
    <lineage>
        <taxon>Eukaryota</taxon>
        <taxon>Viridiplantae</taxon>
        <taxon>Streptophyta</taxon>
        <taxon>Embryophyta</taxon>
        <taxon>Tracheophyta</taxon>
        <taxon>Spermatophyta</taxon>
        <taxon>Magnoliopsida</taxon>
        <taxon>eudicotyledons</taxon>
        <taxon>Gunneridae</taxon>
        <taxon>Pentapetalae</taxon>
        <taxon>rosids</taxon>
        <taxon>fabids</taxon>
        <taxon>Fabales</taxon>
        <taxon>Fabaceae</taxon>
        <taxon>Papilionoideae</taxon>
        <taxon>50 kb inversion clade</taxon>
        <taxon>NPAAA clade</taxon>
        <taxon>Hologalegina</taxon>
        <taxon>IRL clade</taxon>
        <taxon>Trifolieae</taxon>
        <taxon>Trifolium</taxon>
    </lineage>
</organism>